<evidence type="ECO:0000313" key="3">
    <source>
        <dbReference type="Proteomes" id="UP001596058"/>
    </source>
</evidence>
<comment type="caution">
    <text evidence="2">The sequence shown here is derived from an EMBL/GenBank/DDBJ whole genome shotgun (WGS) entry which is preliminary data.</text>
</comment>
<protein>
    <recommendedName>
        <fullName evidence="4">VWFA domain-containing protein</fullName>
    </recommendedName>
</protein>
<reference evidence="3" key="1">
    <citation type="journal article" date="2019" name="Int. J. Syst. Evol. Microbiol.">
        <title>The Global Catalogue of Microorganisms (GCM) 10K type strain sequencing project: providing services to taxonomists for standard genome sequencing and annotation.</title>
        <authorList>
            <consortium name="The Broad Institute Genomics Platform"/>
            <consortium name="The Broad Institute Genome Sequencing Center for Infectious Disease"/>
            <person name="Wu L."/>
            <person name="Ma J."/>
        </authorList>
    </citation>
    <scope>NUCLEOTIDE SEQUENCE [LARGE SCALE GENOMIC DNA]</scope>
    <source>
        <strain evidence="3">CCUG 53903</strain>
    </source>
</reference>
<sequence length="282" mass="29483">MTVQQAWWRGIYPPLAVAAMATMSLSACVSTEPNLLNAGGDSCGVMAKPTAALPTATIHAILIDRSGSTEADDPAAFVPDWAASLRAVIPIGDGAKYLIAPFASGRHLSWPDTPLVAPQIRGTSRKQAPIRAAVTDCLAEQMERTVLKPGVRKRTDILGALYAAGTQLVSMPGTAKHIYVATDGYPSEGCAQVKIGRELTGDDIARIVEGCRSELPQNLRGITITIVGLGTSSSKMHAARPGAIASLARLWDALCRQMTQTCTVRTGAPTDDVPTPAAKAAG</sequence>
<dbReference type="Proteomes" id="UP001596058">
    <property type="component" value="Unassembled WGS sequence"/>
</dbReference>
<name>A0ABW1CU92_9ACTN</name>
<dbReference type="EMBL" id="JBHSPA010000037">
    <property type="protein sequence ID" value="MFC5828488.1"/>
    <property type="molecule type" value="Genomic_DNA"/>
</dbReference>
<feature type="chain" id="PRO_5047304306" description="VWFA domain-containing protein" evidence="1">
    <location>
        <begin position="30"/>
        <end position="282"/>
    </location>
</feature>
<dbReference type="InterPro" id="IPR036465">
    <property type="entry name" value="vWFA_dom_sf"/>
</dbReference>
<gene>
    <name evidence="2" type="ORF">ACFPZ3_31870</name>
</gene>
<evidence type="ECO:0008006" key="4">
    <source>
        <dbReference type="Google" id="ProtNLM"/>
    </source>
</evidence>
<keyword evidence="3" id="KW-1185">Reference proteome</keyword>
<proteinExistence type="predicted"/>
<keyword evidence="1" id="KW-0732">Signal</keyword>
<evidence type="ECO:0000256" key="1">
    <source>
        <dbReference type="SAM" id="SignalP"/>
    </source>
</evidence>
<dbReference type="Gene3D" id="3.40.50.410">
    <property type="entry name" value="von Willebrand factor, type A domain"/>
    <property type="match status" value="1"/>
</dbReference>
<dbReference type="SUPFAM" id="SSF53300">
    <property type="entry name" value="vWA-like"/>
    <property type="match status" value="1"/>
</dbReference>
<accession>A0ABW1CU92</accession>
<evidence type="ECO:0000313" key="2">
    <source>
        <dbReference type="EMBL" id="MFC5828488.1"/>
    </source>
</evidence>
<dbReference type="RefSeq" id="WP_379517988.1">
    <property type="nucleotide sequence ID" value="NZ_JBHSPA010000037.1"/>
</dbReference>
<feature type="signal peptide" evidence="1">
    <location>
        <begin position="1"/>
        <end position="29"/>
    </location>
</feature>
<organism evidence="2 3">
    <name type="scientific">Nonomuraea insulae</name>
    <dbReference type="NCBI Taxonomy" id="1616787"/>
    <lineage>
        <taxon>Bacteria</taxon>
        <taxon>Bacillati</taxon>
        <taxon>Actinomycetota</taxon>
        <taxon>Actinomycetes</taxon>
        <taxon>Streptosporangiales</taxon>
        <taxon>Streptosporangiaceae</taxon>
        <taxon>Nonomuraea</taxon>
    </lineage>
</organism>